<gene>
    <name evidence="14" type="ORF">VTJ49DRAFT_4614</name>
</gene>
<evidence type="ECO:0000256" key="6">
    <source>
        <dbReference type="ARBA" id="ARBA00022989"/>
    </source>
</evidence>
<keyword evidence="7 11" id="KW-0496">Mitochondrion</keyword>
<evidence type="ECO:0000313" key="14">
    <source>
        <dbReference type="EMBL" id="KAL1836833.1"/>
    </source>
</evidence>
<dbReference type="Proteomes" id="UP001583172">
    <property type="component" value="Unassembled WGS sequence"/>
</dbReference>
<comment type="subunit">
    <text evidence="11">Component of the mitochondrial contact site and cristae organizing system (MICOS) complex.</text>
</comment>
<evidence type="ECO:0000256" key="7">
    <source>
        <dbReference type="ARBA" id="ARBA00023128"/>
    </source>
</evidence>
<feature type="compositionally biased region" description="Basic and acidic residues" evidence="13">
    <location>
        <begin position="261"/>
        <end position="278"/>
    </location>
</feature>
<keyword evidence="6" id="KW-1133">Transmembrane helix</keyword>
<comment type="function">
    <text evidence="1 11">Component of the MICOS complex, a large protein complex of the mitochondrial inner membrane that plays crucial roles in the maintenance of crista junctions, inner membrane architecture, and formation of contact sites to the outer membrane.</text>
</comment>
<evidence type="ECO:0000256" key="12">
    <source>
        <dbReference type="SAM" id="Coils"/>
    </source>
</evidence>
<comment type="subcellular location">
    <subcellularLocation>
        <location evidence="2">Membrane</location>
    </subcellularLocation>
    <subcellularLocation>
        <location evidence="11">Mitochondrion inner membrane</location>
        <topology evidence="11">Single-pass membrane protein</topology>
    </subcellularLocation>
</comment>
<feature type="region of interest" description="Disordered" evidence="13">
    <location>
        <begin position="162"/>
        <end position="211"/>
    </location>
</feature>
<dbReference type="InterPro" id="IPR031463">
    <property type="entry name" value="Mic12"/>
</dbReference>
<sequence length="349" mass="38501">MGFLAGFVRLPSLSNLLTHKTNTKALQTGGVTLTLSLTYLALLTHTRNREAQSSILRSQISTLDALVPPPAGRRNATVPLPDGTYRPRDSLEQYRPEAVPSPSDSSTPSRKERQPFLETAKTRWNSEILSAVHWAQTKDWARVREDAEQSLARLLGIELSRDHPVPASPSEQPAHHHHHHDPLGFSSSSSPENQPREPPPQPRRGKVSQVLHQTRDTTLAVAHAMRDEAKEIVAEAREVAEEAVQEAKEAMAHRKDAAVAATKKGEEKVTKKTHEVAGKAKAAVHLAEEKAEGKMEAGLSGLSDVERALAERYDAARREEKMKKSAEEVLKERYIPMEGGKSKGEDKLV</sequence>
<feature type="coiled-coil region" evidence="12">
    <location>
        <begin position="222"/>
        <end position="253"/>
    </location>
</feature>
<feature type="region of interest" description="Disordered" evidence="13">
    <location>
        <begin position="67"/>
        <end position="119"/>
    </location>
</feature>
<evidence type="ECO:0000256" key="1">
    <source>
        <dbReference type="ARBA" id="ARBA00002689"/>
    </source>
</evidence>
<comment type="similarity">
    <text evidence="3 11">Belongs to the MICOS complex subunit Mic12 family.</text>
</comment>
<keyword evidence="11" id="KW-0999">Mitochondrion inner membrane</keyword>
<evidence type="ECO:0000313" key="15">
    <source>
        <dbReference type="Proteomes" id="UP001583172"/>
    </source>
</evidence>
<protein>
    <recommendedName>
        <fullName evidence="4 11">MICOS complex subunit MIC12</fullName>
    </recommendedName>
    <alternativeName>
        <fullName evidence="10 11">Altered inheritance of mitochondria protein 5, mitochondrial</fullName>
    </alternativeName>
    <alternativeName>
        <fullName evidence="9 11">Found in mitochondrial proteome protein 51</fullName>
    </alternativeName>
</protein>
<feature type="region of interest" description="Disordered" evidence="13">
    <location>
        <begin position="261"/>
        <end position="281"/>
    </location>
</feature>
<dbReference type="EMBL" id="JAZGSY010000361">
    <property type="protein sequence ID" value="KAL1836833.1"/>
    <property type="molecule type" value="Genomic_DNA"/>
</dbReference>
<evidence type="ECO:0000256" key="11">
    <source>
        <dbReference type="RuleBase" id="RU363010"/>
    </source>
</evidence>
<evidence type="ECO:0000256" key="5">
    <source>
        <dbReference type="ARBA" id="ARBA00022692"/>
    </source>
</evidence>
<keyword evidence="12" id="KW-0175">Coiled coil</keyword>
<evidence type="ECO:0000256" key="3">
    <source>
        <dbReference type="ARBA" id="ARBA00009188"/>
    </source>
</evidence>
<dbReference type="Pfam" id="PF17050">
    <property type="entry name" value="AIM5"/>
    <property type="match status" value="1"/>
</dbReference>
<evidence type="ECO:0000256" key="4">
    <source>
        <dbReference type="ARBA" id="ARBA00018170"/>
    </source>
</evidence>
<keyword evidence="5" id="KW-0812">Transmembrane</keyword>
<feature type="compositionally biased region" description="Basic and acidic residues" evidence="13">
    <location>
        <begin position="85"/>
        <end position="95"/>
    </location>
</feature>
<evidence type="ECO:0000256" key="2">
    <source>
        <dbReference type="ARBA" id="ARBA00004370"/>
    </source>
</evidence>
<evidence type="ECO:0000256" key="10">
    <source>
        <dbReference type="ARBA" id="ARBA00032985"/>
    </source>
</evidence>
<accession>A0ABR3V4Z3</accession>
<comment type="caution">
    <text evidence="14">The sequence shown here is derived from an EMBL/GenBank/DDBJ whole genome shotgun (WGS) entry which is preliminary data.</text>
</comment>
<name>A0ABR3V4Z3_HUMIN</name>
<evidence type="ECO:0000256" key="13">
    <source>
        <dbReference type="SAM" id="MobiDB-lite"/>
    </source>
</evidence>
<evidence type="ECO:0000256" key="9">
    <source>
        <dbReference type="ARBA" id="ARBA00032159"/>
    </source>
</evidence>
<organism evidence="14 15">
    <name type="scientific">Humicola insolens</name>
    <name type="common">Soft-rot fungus</name>
    <dbReference type="NCBI Taxonomy" id="85995"/>
    <lineage>
        <taxon>Eukaryota</taxon>
        <taxon>Fungi</taxon>
        <taxon>Dikarya</taxon>
        <taxon>Ascomycota</taxon>
        <taxon>Pezizomycotina</taxon>
        <taxon>Sordariomycetes</taxon>
        <taxon>Sordariomycetidae</taxon>
        <taxon>Sordariales</taxon>
        <taxon>Chaetomiaceae</taxon>
        <taxon>Mycothermus</taxon>
    </lineage>
</organism>
<keyword evidence="15" id="KW-1185">Reference proteome</keyword>
<proteinExistence type="inferred from homology"/>
<evidence type="ECO:0000256" key="8">
    <source>
        <dbReference type="ARBA" id="ARBA00023136"/>
    </source>
</evidence>
<keyword evidence="8" id="KW-0472">Membrane</keyword>
<reference evidence="14 15" key="1">
    <citation type="journal article" date="2024" name="Commun. Biol.">
        <title>Comparative genomic analysis of thermophilic fungi reveals convergent evolutionary adaptations and gene losses.</title>
        <authorList>
            <person name="Steindorff A.S."/>
            <person name="Aguilar-Pontes M.V."/>
            <person name="Robinson A.J."/>
            <person name="Andreopoulos B."/>
            <person name="LaButti K."/>
            <person name="Kuo A."/>
            <person name="Mondo S."/>
            <person name="Riley R."/>
            <person name="Otillar R."/>
            <person name="Haridas S."/>
            <person name="Lipzen A."/>
            <person name="Grimwood J."/>
            <person name="Schmutz J."/>
            <person name="Clum A."/>
            <person name="Reid I.D."/>
            <person name="Moisan M.C."/>
            <person name="Butler G."/>
            <person name="Nguyen T.T.M."/>
            <person name="Dewar K."/>
            <person name="Conant G."/>
            <person name="Drula E."/>
            <person name="Henrissat B."/>
            <person name="Hansel C."/>
            <person name="Singer S."/>
            <person name="Hutchinson M.I."/>
            <person name="de Vries R.P."/>
            <person name="Natvig D.O."/>
            <person name="Powell A.J."/>
            <person name="Tsang A."/>
            <person name="Grigoriev I.V."/>
        </authorList>
    </citation>
    <scope>NUCLEOTIDE SEQUENCE [LARGE SCALE GENOMIC DNA]</scope>
    <source>
        <strain evidence="14 15">CBS 620.91</strain>
    </source>
</reference>